<name>A0A3P3QJ91_9GAMM</name>
<dbReference type="Proteomes" id="UP000276260">
    <property type="component" value="Unassembled WGS sequence"/>
</dbReference>
<evidence type="ECO:0000256" key="1">
    <source>
        <dbReference type="SAM" id="SignalP"/>
    </source>
</evidence>
<accession>A0A3P3QJ91</accession>
<gene>
    <name evidence="2" type="ORF">EIK76_10205</name>
</gene>
<keyword evidence="3" id="KW-1185">Reference proteome</keyword>
<dbReference type="InterPro" id="IPR022529">
    <property type="entry name" value="DUF3530"/>
</dbReference>
<dbReference type="EMBL" id="RRCF01000002">
    <property type="protein sequence ID" value="RRJ21244.1"/>
    <property type="molecule type" value="Genomic_DNA"/>
</dbReference>
<dbReference type="RefSeq" id="WP_046519096.1">
    <property type="nucleotide sequence ID" value="NZ_LAVS01000007.1"/>
</dbReference>
<keyword evidence="1" id="KW-0732">Signal</keyword>
<dbReference type="OrthoDB" id="9776279at2"/>
<dbReference type="Pfam" id="PF12048">
    <property type="entry name" value="DUF3530"/>
    <property type="match status" value="2"/>
</dbReference>
<feature type="signal peptide" evidence="1">
    <location>
        <begin position="1"/>
        <end position="18"/>
    </location>
</feature>
<organism evidence="2 3">
    <name type="scientific">Rheinheimera mesophila</name>
    <dbReference type="NCBI Taxonomy" id="1547515"/>
    <lineage>
        <taxon>Bacteria</taxon>
        <taxon>Pseudomonadati</taxon>
        <taxon>Pseudomonadota</taxon>
        <taxon>Gammaproteobacteria</taxon>
        <taxon>Chromatiales</taxon>
        <taxon>Chromatiaceae</taxon>
        <taxon>Rheinheimera</taxon>
    </lineage>
</organism>
<comment type="caution">
    <text evidence="2">The sequence shown here is derived from an EMBL/GenBank/DDBJ whole genome shotgun (WGS) entry which is preliminary data.</text>
</comment>
<dbReference type="AlphaFoldDB" id="A0A3P3QJ91"/>
<sequence>MPSKLSAIVLLLSGGVLAAEPTSLEQWHQSDLSWQLPADEITELLAGDKSFLALKRAAFTAQVKGTILLLPDWSQHASSPKYLNLLRKEFNDYGWNTLSIAVPDAPFETDIAAIDGYKAQLQQRIAAAMVSVQAENNAVIVVAQGSSAALVSQLYAEKKLPEPQSLILLEAYLPQADQHRSLALAIAKQQVPTLDLMQEQGNQQVAAQWQLRKQLARQQQKLLYRQREISGLMAQAETQQRVLKEIQGWLNYQGY</sequence>
<proteinExistence type="predicted"/>
<protein>
    <submittedName>
        <fullName evidence="2">DUF3530 family protein</fullName>
    </submittedName>
</protein>
<reference evidence="2 3" key="1">
    <citation type="submission" date="2018-11" db="EMBL/GenBank/DDBJ databases">
        <title>Draft genome analysis of Rheinheimera mesophila isolated from an industrial waste site.</title>
        <authorList>
            <person name="Yu Q."/>
            <person name="Qi Y."/>
            <person name="Zhang H."/>
            <person name="Lu Y."/>
            <person name="Pu J."/>
        </authorList>
    </citation>
    <scope>NUCLEOTIDE SEQUENCE [LARGE SCALE GENOMIC DNA]</scope>
    <source>
        <strain evidence="2 3">IITR13</strain>
    </source>
</reference>
<evidence type="ECO:0000313" key="3">
    <source>
        <dbReference type="Proteomes" id="UP000276260"/>
    </source>
</evidence>
<evidence type="ECO:0000313" key="2">
    <source>
        <dbReference type="EMBL" id="RRJ21244.1"/>
    </source>
</evidence>
<feature type="chain" id="PRO_5018692492" evidence="1">
    <location>
        <begin position="19"/>
        <end position="255"/>
    </location>
</feature>